<feature type="domain" description="Response regulatory" evidence="2">
    <location>
        <begin position="13"/>
        <end position="127"/>
    </location>
</feature>
<gene>
    <name evidence="4" type="ORF">AA309_23685</name>
</gene>
<dbReference type="InterPro" id="IPR008327">
    <property type="entry name" value="Sig_transdc_resp-reg_antiterm"/>
</dbReference>
<dbReference type="Gene3D" id="3.40.50.2300">
    <property type="match status" value="1"/>
</dbReference>
<evidence type="ECO:0000313" key="4">
    <source>
        <dbReference type="EMBL" id="KLK90802.1"/>
    </source>
</evidence>
<dbReference type="GO" id="GO:0003723">
    <property type="term" value="F:RNA binding"/>
    <property type="evidence" value="ECO:0007669"/>
    <property type="project" value="InterPro"/>
</dbReference>
<dbReference type="PROSITE" id="PS50921">
    <property type="entry name" value="ANTAR"/>
    <property type="match status" value="1"/>
</dbReference>
<dbReference type="Proteomes" id="UP000035489">
    <property type="component" value="Unassembled WGS sequence"/>
</dbReference>
<dbReference type="PROSITE" id="PS50110">
    <property type="entry name" value="RESPONSE_REGULATORY"/>
    <property type="match status" value="1"/>
</dbReference>
<evidence type="ECO:0000313" key="5">
    <source>
        <dbReference type="Proteomes" id="UP000035489"/>
    </source>
</evidence>
<proteinExistence type="predicted"/>
<dbReference type="Gene3D" id="1.10.10.10">
    <property type="entry name" value="Winged helix-like DNA-binding domain superfamily/Winged helix DNA-binding domain"/>
    <property type="match status" value="1"/>
</dbReference>
<keyword evidence="5" id="KW-1185">Reference proteome</keyword>
<evidence type="ECO:0000259" key="3">
    <source>
        <dbReference type="PROSITE" id="PS50921"/>
    </source>
</evidence>
<dbReference type="EMBL" id="LCYG01000066">
    <property type="protein sequence ID" value="KLK90802.1"/>
    <property type="molecule type" value="Genomic_DNA"/>
</dbReference>
<dbReference type="PATRIC" id="fig|1225564.3.peg.6157"/>
<dbReference type="SUPFAM" id="SSF52172">
    <property type="entry name" value="CheY-like"/>
    <property type="match status" value="1"/>
</dbReference>
<dbReference type="SMART" id="SM01012">
    <property type="entry name" value="ANTAR"/>
    <property type="match status" value="1"/>
</dbReference>
<feature type="domain" description="ANTAR" evidence="3">
    <location>
        <begin position="133"/>
        <end position="194"/>
    </location>
</feature>
<evidence type="ECO:0000259" key="2">
    <source>
        <dbReference type="PROSITE" id="PS50110"/>
    </source>
</evidence>
<dbReference type="PANTHER" id="PTHR43367:SF1">
    <property type="entry name" value="TWO-COMPONENT RESPONSE REGULATOR-LIKE APRR6-RELATED"/>
    <property type="match status" value="1"/>
</dbReference>
<organism evidence="4 5">
    <name type="scientific">Microvirga vignae</name>
    <dbReference type="NCBI Taxonomy" id="1225564"/>
    <lineage>
        <taxon>Bacteria</taxon>
        <taxon>Pseudomonadati</taxon>
        <taxon>Pseudomonadota</taxon>
        <taxon>Alphaproteobacteria</taxon>
        <taxon>Hyphomicrobiales</taxon>
        <taxon>Methylobacteriaceae</taxon>
        <taxon>Microvirga</taxon>
    </lineage>
</organism>
<dbReference type="GO" id="GO:0000160">
    <property type="term" value="P:phosphorelay signal transduction system"/>
    <property type="evidence" value="ECO:0007669"/>
    <property type="project" value="InterPro"/>
</dbReference>
<name>A0A0H1RDZ7_9HYPH</name>
<comment type="caution">
    <text evidence="1">Lacks conserved residue(s) required for the propagation of feature annotation.</text>
</comment>
<dbReference type="PANTHER" id="PTHR43367">
    <property type="match status" value="1"/>
</dbReference>
<dbReference type="Pfam" id="PF03861">
    <property type="entry name" value="ANTAR"/>
    <property type="match status" value="1"/>
</dbReference>
<dbReference type="STRING" id="1225564.AA309_23685"/>
<dbReference type="OrthoDB" id="9795002at2"/>
<accession>A0A0H1RDZ7</accession>
<dbReference type="AlphaFoldDB" id="A0A0H1RDZ7"/>
<comment type="caution">
    <text evidence="4">The sequence shown here is derived from an EMBL/GenBank/DDBJ whole genome shotgun (WGS) entry which is preliminary data.</text>
</comment>
<dbReference type="InterPro" id="IPR011006">
    <property type="entry name" value="CheY-like_superfamily"/>
</dbReference>
<reference evidence="4 5" key="1">
    <citation type="submission" date="2015-05" db="EMBL/GenBank/DDBJ databases">
        <title>Draft genome sequence of Microvirga vignae strain BR3299, a novel nitrogen fixing bacteria isolated from Brazil semi-aired region.</title>
        <authorList>
            <person name="Zilli J.E."/>
            <person name="Passos S.R."/>
            <person name="Leite J."/>
            <person name="Baldani J.I."/>
            <person name="Xavier G.R."/>
            <person name="Rumjaneck N.G."/>
            <person name="Simoes-Araujo J.L."/>
        </authorList>
    </citation>
    <scope>NUCLEOTIDE SEQUENCE [LARGE SCALE GENOMIC DNA]</scope>
    <source>
        <strain evidence="4 5">BR3299</strain>
    </source>
</reference>
<protein>
    <submittedName>
        <fullName evidence="4">Chemotaxis protein CheY</fullName>
    </submittedName>
</protein>
<sequence length="202" mass="22557">MTKDTQTGQRPLRVAIIEENSIRAAILLDGLRDAGVADVEVIDTMTHMLRRLSTIDPDVIIIGIENPSRDVLEQMFQVSKLVSRPVAMFVDRSDDGMIQAAVEAGVSAYVVDGLRKERVKAIVDMAVSRFNAFDRLQRELVAARNELASRKIIERAKGILMRTRHLSEEEAYALLRQTAMNEKRKLVDIAQSVVTAASLLEK</sequence>
<dbReference type="RefSeq" id="WP_047191499.1">
    <property type="nucleotide sequence ID" value="NZ_LCYG01000066.1"/>
</dbReference>
<dbReference type="InterPro" id="IPR001789">
    <property type="entry name" value="Sig_transdc_resp-reg_receiver"/>
</dbReference>
<dbReference type="PIRSF" id="PIRSF036382">
    <property type="entry name" value="RR_antiterm"/>
    <property type="match status" value="1"/>
</dbReference>
<dbReference type="InterPro" id="IPR005561">
    <property type="entry name" value="ANTAR"/>
</dbReference>
<dbReference type="InterPro" id="IPR036388">
    <property type="entry name" value="WH-like_DNA-bd_sf"/>
</dbReference>
<evidence type="ECO:0000256" key="1">
    <source>
        <dbReference type="PROSITE-ProRule" id="PRU00169"/>
    </source>
</evidence>